<dbReference type="Proteomes" id="UP000465266">
    <property type="component" value="Unassembled WGS sequence"/>
</dbReference>
<gene>
    <name evidence="1" type="ORF">IFM53868_00707</name>
</gene>
<proteinExistence type="predicted"/>
<protein>
    <submittedName>
        <fullName evidence="1">Uncharacterized protein</fullName>
    </submittedName>
</protein>
<dbReference type="EMBL" id="BLKG01000004">
    <property type="protein sequence ID" value="GFF72014.1"/>
    <property type="molecule type" value="Genomic_DNA"/>
</dbReference>
<accession>A0ABQ1A2S0</accession>
<keyword evidence="2" id="KW-1185">Reference proteome</keyword>
<sequence>MVVRLKQAVQDINTRRIEKHGFSPAEILLGFQPRHSQPVPVGHRVLNDVEHTIGQEVDLTPRIEGRMARMQEARDILRDRRHDSPSIPPSGRLREGDLVLLWDTVLEKEKGRKLDPR</sequence>
<evidence type="ECO:0000313" key="1">
    <source>
        <dbReference type="EMBL" id="GFF72014.1"/>
    </source>
</evidence>
<reference evidence="1 2" key="1">
    <citation type="submission" date="2020-01" db="EMBL/GenBank/DDBJ databases">
        <title>Draft genome sequence of Aspergillus udagawae IFM 53868.</title>
        <authorList>
            <person name="Takahashi H."/>
            <person name="Yaguchi T."/>
        </authorList>
    </citation>
    <scope>NUCLEOTIDE SEQUENCE [LARGE SCALE GENOMIC DNA]</scope>
    <source>
        <strain evidence="1 2">IFM 53868</strain>
    </source>
</reference>
<name>A0ABQ1A2S0_9EURO</name>
<comment type="caution">
    <text evidence="1">The sequence shown here is derived from an EMBL/GenBank/DDBJ whole genome shotgun (WGS) entry which is preliminary data.</text>
</comment>
<organism evidence="1 2">
    <name type="scientific">Aspergillus udagawae</name>
    <dbReference type="NCBI Taxonomy" id="91492"/>
    <lineage>
        <taxon>Eukaryota</taxon>
        <taxon>Fungi</taxon>
        <taxon>Dikarya</taxon>
        <taxon>Ascomycota</taxon>
        <taxon>Pezizomycotina</taxon>
        <taxon>Eurotiomycetes</taxon>
        <taxon>Eurotiomycetidae</taxon>
        <taxon>Eurotiales</taxon>
        <taxon>Aspergillaceae</taxon>
        <taxon>Aspergillus</taxon>
        <taxon>Aspergillus subgen. Fumigati</taxon>
    </lineage>
</organism>
<evidence type="ECO:0000313" key="2">
    <source>
        <dbReference type="Proteomes" id="UP000465266"/>
    </source>
</evidence>